<dbReference type="STRING" id="940286.GCA_000227565_01742"/>
<gene>
    <name evidence="1" type="ORF">CFR80_08015</name>
</gene>
<dbReference type="Proteomes" id="UP000247417">
    <property type="component" value="Unassembled WGS sequence"/>
</dbReference>
<evidence type="ECO:0000313" key="1">
    <source>
        <dbReference type="EMBL" id="PYD82153.1"/>
    </source>
</evidence>
<reference evidence="1 2" key="1">
    <citation type="submission" date="2017-07" db="EMBL/GenBank/DDBJ databases">
        <title>A draft genome sequence of Komagataeibacter oboediens LMG 18849.</title>
        <authorList>
            <person name="Skraban J."/>
            <person name="Cleenwerck I."/>
            <person name="Vandamme P."/>
            <person name="Trcek J."/>
        </authorList>
    </citation>
    <scope>NUCLEOTIDE SEQUENCE [LARGE SCALE GENOMIC DNA]</scope>
    <source>
        <strain evidence="1 2">LMG 18849</strain>
    </source>
</reference>
<dbReference type="InterPro" id="IPR027266">
    <property type="entry name" value="TrmE/GcvT-like"/>
</dbReference>
<dbReference type="AlphaFoldDB" id="A0A318R7B4"/>
<comment type="caution">
    <text evidence="1">The sequence shown here is derived from an EMBL/GenBank/DDBJ whole genome shotgun (WGS) entry which is preliminary data.</text>
</comment>
<dbReference type="Gene3D" id="3.30.1360.120">
    <property type="entry name" value="Probable tRNA modification gtpase trme, domain 1"/>
    <property type="match status" value="1"/>
</dbReference>
<dbReference type="Gene3D" id="3.30.70.1520">
    <property type="entry name" value="Heterotetrameric sarcosine oxidase"/>
    <property type="match status" value="1"/>
</dbReference>
<dbReference type="Pfam" id="PF04268">
    <property type="entry name" value="SoxG"/>
    <property type="match status" value="1"/>
</dbReference>
<dbReference type="OrthoDB" id="9814782at2"/>
<dbReference type="InterPro" id="IPR007375">
    <property type="entry name" value="SoxG"/>
</dbReference>
<proteinExistence type="predicted"/>
<evidence type="ECO:0000313" key="2">
    <source>
        <dbReference type="Proteomes" id="UP000247417"/>
    </source>
</evidence>
<dbReference type="SUPFAM" id="SSF103025">
    <property type="entry name" value="Folate-binding domain"/>
    <property type="match status" value="1"/>
</dbReference>
<dbReference type="EMBL" id="NKTX01000013">
    <property type="protein sequence ID" value="PYD82153.1"/>
    <property type="molecule type" value="Genomic_DNA"/>
</dbReference>
<accession>A0A318R7B4</accession>
<name>A0A318R7B4_9PROT</name>
<sequence>MARWSWSITRWPTARLPQSSALPPSSILPETACMPETLAATSPIPSAPFIPPGGEQAARVTIGPGPDLQLASMQFSPASHAAVQTALMAAYGVEAPVTSHARDGRDAVRFIWAGPDQWLVCAPQGQADLLDGLRRVTQPHAAITAQGDGRSVIRVRGPDSRAILSKLVPIDLHPRAFAPDSTALTLAGHIPVQILQHDMTPTYDLFVFRSLAHSLYHDLCHAARGGVPVSEVCP</sequence>
<organism evidence="1 2">
    <name type="scientific">Komagataeibacter oboediens</name>
    <dbReference type="NCBI Taxonomy" id="65958"/>
    <lineage>
        <taxon>Bacteria</taxon>
        <taxon>Pseudomonadati</taxon>
        <taxon>Pseudomonadota</taxon>
        <taxon>Alphaproteobacteria</taxon>
        <taxon>Acetobacterales</taxon>
        <taxon>Acetobacteraceae</taxon>
        <taxon>Komagataeibacter</taxon>
    </lineage>
</organism>
<protein>
    <submittedName>
        <fullName evidence="1">Sarcosine oxidase subunit gamma</fullName>
    </submittedName>
</protein>